<accession>A0AAD1C3D2</accession>
<sequence>MDEDDLSAVAQRSGFCHVARLAVRSGKVDPGGVPRECSRLKKARRRARR</sequence>
<reference evidence="2 3" key="2">
    <citation type="journal article" date="2017" name="Int. J. Syst. Evol. Microbiol.">
        <title>Pseudomonas furukawaii sp. nov., a polychlorinated biphenyl-degrading bacterium isolated from biphenyl-contaminated soil in Japan.</title>
        <authorList>
            <person name="Kimura N."/>
            <person name="Watanabe T."/>
            <person name="Suenaga H."/>
            <person name="Fujihara H."/>
            <person name="Futagami T."/>
            <person name="Goto M."/>
            <person name="Hanada S."/>
            <person name="Hirose J."/>
        </authorList>
    </citation>
    <scope>NUCLEOTIDE SEQUENCE [LARGE SCALE GENOMIC DNA]</scope>
    <source>
        <strain evidence="3">DSM 10086 / NBRC 110670 / KF707</strain>
    </source>
</reference>
<dbReference type="AlphaFoldDB" id="A0AAD1C3D2"/>
<evidence type="ECO:0000313" key="3">
    <source>
        <dbReference type="Proteomes" id="UP000218554"/>
    </source>
</evidence>
<gene>
    <name evidence="2" type="ORF">KF707C_31410</name>
</gene>
<reference evidence="3" key="1">
    <citation type="submission" date="2015-05" db="EMBL/GenBank/DDBJ databases">
        <title>Draft genome sequencing of a biphenyl-degrading bacterium, Pseudomonas balearica KF707 (=NBRC110670).</title>
        <authorList>
            <person name="Kimura N."/>
            <person name="Hirose J."/>
            <person name="Watanabe T."/>
            <person name="Suenaga H."/>
            <person name="Fujihara H."/>
            <person name="Noguchi M."/>
            <person name="Hashimoto M."/>
            <person name="Shimodaira J."/>
            <person name="Tsuchikane K."/>
            <person name="Hosoyama A."/>
            <person name="Yamazoe A."/>
            <person name="Fujita N."/>
            <person name="Furukawa K."/>
        </authorList>
    </citation>
    <scope>NUCLEOTIDE SEQUENCE [LARGE SCALE GENOMIC DNA]</scope>
    <source>
        <strain evidence="3">DSM 10086 / NBRC 110670 / KF707</strain>
    </source>
</reference>
<name>A0AAD1C3D2_METFU</name>
<dbReference type="KEGG" id="pfuw:KF707C_31410"/>
<organism evidence="2 3">
    <name type="scientific">Metapseudomonas furukawaii</name>
    <name type="common">Pseudomonas furukawaii</name>
    <dbReference type="NCBI Taxonomy" id="1149133"/>
    <lineage>
        <taxon>Bacteria</taxon>
        <taxon>Pseudomonadati</taxon>
        <taxon>Pseudomonadota</taxon>
        <taxon>Gammaproteobacteria</taxon>
        <taxon>Pseudomonadales</taxon>
        <taxon>Pseudomonadaceae</taxon>
        <taxon>Metapseudomonas</taxon>
    </lineage>
</organism>
<dbReference type="EMBL" id="AP014862">
    <property type="protein sequence ID" value="BAU74829.1"/>
    <property type="molecule type" value="Genomic_DNA"/>
</dbReference>
<proteinExistence type="predicted"/>
<evidence type="ECO:0000313" key="2">
    <source>
        <dbReference type="EMBL" id="BAU74829.1"/>
    </source>
</evidence>
<evidence type="ECO:0000256" key="1">
    <source>
        <dbReference type="SAM" id="MobiDB-lite"/>
    </source>
</evidence>
<keyword evidence="3" id="KW-1185">Reference proteome</keyword>
<feature type="compositionally biased region" description="Basic residues" evidence="1">
    <location>
        <begin position="40"/>
        <end position="49"/>
    </location>
</feature>
<dbReference type="Proteomes" id="UP000218554">
    <property type="component" value="Chromosome"/>
</dbReference>
<feature type="region of interest" description="Disordered" evidence="1">
    <location>
        <begin position="27"/>
        <end position="49"/>
    </location>
</feature>
<protein>
    <submittedName>
        <fullName evidence="2">Uncharacterized protein</fullName>
    </submittedName>
</protein>